<dbReference type="InterPro" id="IPR006016">
    <property type="entry name" value="UspA"/>
</dbReference>
<dbReference type="CDD" id="cd23659">
    <property type="entry name" value="USP_At3g01520-like"/>
    <property type="match status" value="1"/>
</dbReference>
<feature type="region of interest" description="Disordered" evidence="1">
    <location>
        <begin position="1"/>
        <end position="89"/>
    </location>
</feature>
<dbReference type="InterPro" id="IPR006015">
    <property type="entry name" value="Universal_stress_UspA"/>
</dbReference>
<accession>A0A9P4PGY2</accession>
<gene>
    <name evidence="3" type="ORF">P171DRAFT_431670</name>
</gene>
<keyword evidence="3" id="KW-0378">Hydrolase</keyword>
<evidence type="ECO:0000313" key="3">
    <source>
        <dbReference type="EMBL" id="KAF2444880.1"/>
    </source>
</evidence>
<dbReference type="PANTHER" id="PTHR47815">
    <property type="entry name" value="UNIVERSAL STRESS PROTEIN A FAMILY PROTEIN C25B2.10"/>
    <property type="match status" value="1"/>
</dbReference>
<dbReference type="Pfam" id="PF00582">
    <property type="entry name" value="Usp"/>
    <property type="match status" value="1"/>
</dbReference>
<dbReference type="SUPFAM" id="SSF52402">
    <property type="entry name" value="Adenine nucleotide alpha hydrolases-like"/>
    <property type="match status" value="1"/>
</dbReference>
<dbReference type="EMBL" id="MU001500">
    <property type="protein sequence ID" value="KAF2444880.1"/>
    <property type="molecule type" value="Genomic_DNA"/>
</dbReference>
<feature type="compositionally biased region" description="Basic residues" evidence="1">
    <location>
        <begin position="61"/>
        <end position="74"/>
    </location>
</feature>
<protein>
    <submittedName>
        <fullName evidence="3">Adenine nucleotide alpha hydrolases-like protein</fullName>
    </submittedName>
</protein>
<dbReference type="AlphaFoldDB" id="A0A9P4PGY2"/>
<dbReference type="InterPro" id="IPR014729">
    <property type="entry name" value="Rossmann-like_a/b/a_fold"/>
</dbReference>
<reference evidence="3" key="1">
    <citation type="journal article" date="2020" name="Stud. Mycol.">
        <title>101 Dothideomycetes genomes: a test case for predicting lifestyles and emergence of pathogens.</title>
        <authorList>
            <person name="Haridas S."/>
            <person name="Albert R."/>
            <person name="Binder M."/>
            <person name="Bloem J."/>
            <person name="Labutti K."/>
            <person name="Salamov A."/>
            <person name="Andreopoulos B."/>
            <person name="Baker S."/>
            <person name="Barry K."/>
            <person name="Bills G."/>
            <person name="Bluhm B."/>
            <person name="Cannon C."/>
            <person name="Castanera R."/>
            <person name="Culley D."/>
            <person name="Daum C."/>
            <person name="Ezra D."/>
            <person name="Gonzalez J."/>
            <person name="Henrissat B."/>
            <person name="Kuo A."/>
            <person name="Liang C."/>
            <person name="Lipzen A."/>
            <person name="Lutzoni F."/>
            <person name="Magnuson J."/>
            <person name="Mondo S."/>
            <person name="Nolan M."/>
            <person name="Ohm R."/>
            <person name="Pangilinan J."/>
            <person name="Park H.-J."/>
            <person name="Ramirez L."/>
            <person name="Alfaro M."/>
            <person name="Sun H."/>
            <person name="Tritt A."/>
            <person name="Yoshinaga Y."/>
            <person name="Zwiers L.-H."/>
            <person name="Turgeon B."/>
            <person name="Goodwin S."/>
            <person name="Spatafora J."/>
            <person name="Crous P."/>
            <person name="Grigoriev I."/>
        </authorList>
    </citation>
    <scope>NUCLEOTIDE SEQUENCE</scope>
    <source>
        <strain evidence="3">CBS 690.94</strain>
    </source>
</reference>
<dbReference type="Gene3D" id="3.40.50.620">
    <property type="entry name" value="HUPs"/>
    <property type="match status" value="1"/>
</dbReference>
<sequence>MSGVSPTSQSRNASPAPPRPRSSTPGQTVSPQLLPAAGAGSEDPSRRPSIQFKAHADRSHPKGSPRRGQPRRRISSPPPPPVFQPRVSFDTFDKPADFIEENSFTLIAKHKDYEYTKRSRTFLCGCDDNDYSDYALQWLIDELVDDGDEVVCLRVVEKDDNIASDRSVEKGRYRAEAEALMKSVQGKNHENKAINLILEFAMGKVNSVIDDMINLYEPAILVVGTKGRSLGGFQGLLPGSVSKYCLQHSPVPVIVVRPSSKRNKARNKRALDPNRHSYKDLLEKSGHLIDTDARSFTAEDTRGASEDEAAAVAAAIGYRPLGGSPLIQTQTIPVTLDRTIADQDLKSPGVIMKSPELQNLESPEISDSSSSDDEDEGGVPTATSGLGVNLDTEAGEEQTVPEIKGKDSGETGAGHNGAESTARERTETKAEEVLKAESTQHHHSI</sequence>
<dbReference type="PANTHER" id="PTHR47815:SF1">
    <property type="entry name" value="UNIVERSAL STRESS PROTEIN A FAMILY PROTEIN C25B2.10"/>
    <property type="match status" value="1"/>
</dbReference>
<feature type="compositionally biased region" description="Basic and acidic residues" evidence="1">
    <location>
        <begin position="421"/>
        <end position="445"/>
    </location>
</feature>
<dbReference type="Proteomes" id="UP000799764">
    <property type="component" value="Unassembled WGS sequence"/>
</dbReference>
<name>A0A9P4PGY2_9PLEO</name>
<evidence type="ECO:0000259" key="2">
    <source>
        <dbReference type="Pfam" id="PF00582"/>
    </source>
</evidence>
<dbReference type="PRINTS" id="PR01438">
    <property type="entry name" value="UNVRSLSTRESS"/>
</dbReference>
<organism evidence="3 4">
    <name type="scientific">Karstenula rhodostoma CBS 690.94</name>
    <dbReference type="NCBI Taxonomy" id="1392251"/>
    <lineage>
        <taxon>Eukaryota</taxon>
        <taxon>Fungi</taxon>
        <taxon>Dikarya</taxon>
        <taxon>Ascomycota</taxon>
        <taxon>Pezizomycotina</taxon>
        <taxon>Dothideomycetes</taxon>
        <taxon>Pleosporomycetidae</taxon>
        <taxon>Pleosporales</taxon>
        <taxon>Massarineae</taxon>
        <taxon>Didymosphaeriaceae</taxon>
        <taxon>Karstenula</taxon>
    </lineage>
</organism>
<evidence type="ECO:0000313" key="4">
    <source>
        <dbReference type="Proteomes" id="UP000799764"/>
    </source>
</evidence>
<feature type="region of interest" description="Disordered" evidence="1">
    <location>
        <begin position="347"/>
        <end position="445"/>
    </location>
</feature>
<evidence type="ECO:0000256" key="1">
    <source>
        <dbReference type="SAM" id="MobiDB-lite"/>
    </source>
</evidence>
<comment type="caution">
    <text evidence="3">The sequence shown here is derived from an EMBL/GenBank/DDBJ whole genome shotgun (WGS) entry which is preliminary data.</text>
</comment>
<dbReference type="GO" id="GO:0016787">
    <property type="term" value="F:hydrolase activity"/>
    <property type="evidence" value="ECO:0007669"/>
    <property type="project" value="UniProtKB-KW"/>
</dbReference>
<feature type="domain" description="UspA" evidence="2">
    <location>
        <begin position="120"/>
        <end position="257"/>
    </location>
</feature>
<keyword evidence="4" id="KW-1185">Reference proteome</keyword>
<dbReference type="OrthoDB" id="843225at2759"/>
<proteinExistence type="predicted"/>